<feature type="compositionally biased region" description="Gly residues" evidence="1">
    <location>
        <begin position="900"/>
        <end position="911"/>
    </location>
</feature>
<dbReference type="PANTHER" id="PTHR21715:SF0">
    <property type="entry name" value="RH04127P"/>
    <property type="match status" value="1"/>
</dbReference>
<comment type="caution">
    <text evidence="3">The sequence shown here is derived from an EMBL/GenBank/DDBJ whole genome shotgun (WGS) entry which is preliminary data.</text>
</comment>
<dbReference type="InterPro" id="IPR032675">
    <property type="entry name" value="LRR_dom_sf"/>
</dbReference>
<feature type="domain" description="WW" evidence="2">
    <location>
        <begin position="32"/>
        <end position="65"/>
    </location>
</feature>
<accession>A0ABQ8UD06</accession>
<proteinExistence type="predicted"/>
<dbReference type="Gene3D" id="3.30.1470.10">
    <property type="entry name" value="Photosystem I PsaD, reaction center subunit II"/>
    <property type="match status" value="1"/>
</dbReference>
<evidence type="ECO:0000256" key="1">
    <source>
        <dbReference type="SAM" id="MobiDB-lite"/>
    </source>
</evidence>
<dbReference type="InterPro" id="IPR036020">
    <property type="entry name" value="WW_dom_sf"/>
</dbReference>
<dbReference type="SUPFAM" id="SSF52047">
    <property type="entry name" value="RNI-like"/>
    <property type="match status" value="1"/>
</dbReference>
<feature type="region of interest" description="Disordered" evidence="1">
    <location>
        <begin position="890"/>
        <end position="911"/>
    </location>
</feature>
<evidence type="ECO:0000313" key="4">
    <source>
        <dbReference type="Proteomes" id="UP001141327"/>
    </source>
</evidence>
<dbReference type="EMBL" id="JAPMOS010000064">
    <property type="protein sequence ID" value="KAJ4456668.1"/>
    <property type="molecule type" value="Genomic_DNA"/>
</dbReference>
<reference evidence="3" key="1">
    <citation type="journal article" date="2022" name="bioRxiv">
        <title>Genomics of Preaxostyla Flagellates Illuminates Evolutionary Transitions and the Path Towards Mitochondrial Loss.</title>
        <authorList>
            <person name="Novak L.V.F."/>
            <person name="Treitli S.C."/>
            <person name="Pyrih J."/>
            <person name="Halakuc P."/>
            <person name="Pipaliya S.V."/>
            <person name="Vacek V."/>
            <person name="Brzon O."/>
            <person name="Soukal P."/>
            <person name="Eme L."/>
            <person name="Dacks J.B."/>
            <person name="Karnkowska A."/>
            <person name="Elias M."/>
            <person name="Hampl V."/>
        </authorList>
    </citation>
    <scope>NUCLEOTIDE SEQUENCE</scope>
    <source>
        <strain evidence="3">RCP-MX</strain>
    </source>
</reference>
<dbReference type="Pfam" id="PF00397">
    <property type="entry name" value="WW"/>
    <property type="match status" value="1"/>
</dbReference>
<dbReference type="PANTHER" id="PTHR21715">
    <property type="entry name" value="RH04127P"/>
    <property type="match status" value="1"/>
</dbReference>
<dbReference type="SUPFAM" id="SSF51045">
    <property type="entry name" value="WW domain"/>
    <property type="match status" value="1"/>
</dbReference>
<dbReference type="InterPro" id="IPR053233">
    <property type="entry name" value="ABRA-related"/>
</dbReference>
<dbReference type="PROSITE" id="PS01159">
    <property type="entry name" value="WW_DOMAIN_1"/>
    <property type="match status" value="1"/>
</dbReference>
<name>A0ABQ8UD06_9EUKA</name>
<evidence type="ECO:0000313" key="3">
    <source>
        <dbReference type="EMBL" id="KAJ4456668.1"/>
    </source>
</evidence>
<organism evidence="3 4">
    <name type="scientific">Paratrimastix pyriformis</name>
    <dbReference type="NCBI Taxonomy" id="342808"/>
    <lineage>
        <taxon>Eukaryota</taxon>
        <taxon>Metamonada</taxon>
        <taxon>Preaxostyla</taxon>
        <taxon>Paratrimastigidae</taxon>
        <taxon>Paratrimastix</taxon>
    </lineage>
</organism>
<dbReference type="PROSITE" id="PS50020">
    <property type="entry name" value="WW_DOMAIN_2"/>
    <property type="match status" value="1"/>
</dbReference>
<dbReference type="InterPro" id="IPR001202">
    <property type="entry name" value="WW_dom"/>
</dbReference>
<protein>
    <recommendedName>
        <fullName evidence="2">WW domain-containing protein</fullName>
    </recommendedName>
</protein>
<dbReference type="Proteomes" id="UP001141327">
    <property type="component" value="Unassembled WGS sequence"/>
</dbReference>
<dbReference type="SMART" id="SM00456">
    <property type="entry name" value="WW"/>
    <property type="match status" value="1"/>
</dbReference>
<sequence>MDEEVLNYASFLGFQLPEDGDLLWIAEAGYRAPLPDGWTENPGLDGLPFYHNAITMESSWEHPADAQFRHLFRNEKQKQKSRVTLPDRGDLACRDDYPTITQQSSSPTGEPMLIHFPVDDGTQLSSQEEGDLAQKFSLGKEQVCATKVNEECQHQQALSKEAKNRMERLPALLAARESIQDHSDCVFSFAAHHKTDTVMPDSGGDGMPSSSSWGLTHFPTEILLKIVHSAHFTLRTYCQLIALDHTIRSKLRGTDRILSLTPPEDLAVPPLPSDAFAALMGPFHDLERLEGAIVPAACSREESTWSRLVDEAFVGKIHLRNIDCSSPGLPAEAVARALGHLPALEEVTLCLPAHGSLAVLAVHCPHLRKLTLIRGTCPDPLDFSLVQRCSGLVELRLEGVGLAGLDMRSLRAALPHLTRLEATPADPQDPDPVFTEPAPPLTSLYITPDRLAEEFDWSEAAAGHLEHISVEPSLLGFPLEPLASLARLRSLSCRIEEWAALPTGLLDRLVRLEVVCGDRRPLALRSASLQDLDLVAECPLALDCPALRTLSLPPTPGPISLRCPALTRLLHVPEGAPLLFPDGPLYTVTTVSFRAGAACAVGSSWGLALGALAFLPRVRVLEGVRLGSLAELGALCAALGRLVELRGVAIAACPADPSRPTAPLLRTGARLRVLDLAMSAQPLAIEGPRLESLSLAWTPAAAPAAPGAAASVETQAGLFLSLGCPHLHTLRLAGVSLAPDQLTPSALFASSAAPPLRHLAVHPAAWPAIAGLLPCLPRLQSLEICLGGGPVPVPASIAFPADCLPALRALTLADPAARLAALRLGCWPALERVDLSMAVGLREVTMSGEASPGPYLRHVRLNRRLHALGAWMAAPGIQVEYLCEVPPVAQGGDGDDGAGDEVGGVDGTERQ</sequence>
<keyword evidence="4" id="KW-1185">Reference proteome</keyword>
<evidence type="ECO:0000259" key="2">
    <source>
        <dbReference type="PROSITE" id="PS50020"/>
    </source>
</evidence>
<gene>
    <name evidence="3" type="ORF">PAPYR_8071</name>
</gene>
<dbReference type="CDD" id="cd00201">
    <property type="entry name" value="WW"/>
    <property type="match status" value="1"/>
</dbReference>
<dbReference type="Gene3D" id="3.80.10.10">
    <property type="entry name" value="Ribonuclease Inhibitor"/>
    <property type="match status" value="2"/>
</dbReference>